<dbReference type="SUPFAM" id="SSF56349">
    <property type="entry name" value="DNA breaking-rejoining enzymes"/>
    <property type="match status" value="1"/>
</dbReference>
<gene>
    <name evidence="3" type="ORF">ACA1_247670</name>
</gene>
<keyword evidence="1" id="KW-0233">DNA recombination</keyword>
<protein>
    <submittedName>
        <fullName evidence="3">Integrase domain containing protein</fullName>
    </submittedName>
</protein>
<evidence type="ECO:0000256" key="1">
    <source>
        <dbReference type="ARBA" id="ARBA00023172"/>
    </source>
</evidence>
<proteinExistence type="predicted"/>
<evidence type="ECO:0000259" key="2">
    <source>
        <dbReference type="Pfam" id="PF00589"/>
    </source>
</evidence>
<accession>L8GL36</accession>
<dbReference type="PANTHER" id="PTHR34605:SF3">
    <property type="entry name" value="P CELL-TYPE AGGLUTINATION PROTEIN MAP4-LIKE-RELATED"/>
    <property type="match status" value="1"/>
</dbReference>
<dbReference type="PANTHER" id="PTHR34605">
    <property type="entry name" value="PHAGE_INTEGRASE DOMAIN-CONTAINING PROTEIN"/>
    <property type="match status" value="1"/>
</dbReference>
<dbReference type="VEuPathDB" id="AmoebaDB:ACA1_247670"/>
<sequence length="145" mass="15410">MRRASELAGLCLEDVELGDGGLRVCIRKAKNDQLGKGQLVFIEPTGRATCPVRLFRLFVQWRGLGGGVMSSSAISAVCQRMVAAAGLSAQVSSHSLRIGGATAAVEGGMTREQVMTIGGWRSDAVNSYLRARELPSMAVSRRMGL</sequence>
<dbReference type="Gene3D" id="1.10.443.10">
    <property type="entry name" value="Intergrase catalytic core"/>
    <property type="match status" value="1"/>
</dbReference>
<dbReference type="InterPro" id="IPR002104">
    <property type="entry name" value="Integrase_catalytic"/>
</dbReference>
<dbReference type="GO" id="GO:0003677">
    <property type="term" value="F:DNA binding"/>
    <property type="evidence" value="ECO:0007669"/>
    <property type="project" value="InterPro"/>
</dbReference>
<dbReference type="InterPro" id="IPR052925">
    <property type="entry name" value="Phage_Integrase-like_Recomb"/>
</dbReference>
<feature type="domain" description="Tyr recombinase" evidence="2">
    <location>
        <begin position="3"/>
        <end position="129"/>
    </location>
</feature>
<dbReference type="Proteomes" id="UP000011083">
    <property type="component" value="Unassembled WGS sequence"/>
</dbReference>
<dbReference type="OrthoDB" id="2433192at2759"/>
<dbReference type="GO" id="GO:0015074">
    <property type="term" value="P:DNA integration"/>
    <property type="evidence" value="ECO:0007669"/>
    <property type="project" value="InterPro"/>
</dbReference>
<evidence type="ECO:0000313" key="4">
    <source>
        <dbReference type="Proteomes" id="UP000011083"/>
    </source>
</evidence>
<keyword evidence="4" id="KW-1185">Reference proteome</keyword>
<dbReference type="EMBL" id="KB008093">
    <property type="protein sequence ID" value="ELR13539.1"/>
    <property type="molecule type" value="Genomic_DNA"/>
</dbReference>
<dbReference type="RefSeq" id="XP_004335552.1">
    <property type="nucleotide sequence ID" value="XM_004335504.1"/>
</dbReference>
<dbReference type="GeneID" id="14913953"/>
<dbReference type="InterPro" id="IPR013762">
    <property type="entry name" value="Integrase-like_cat_sf"/>
</dbReference>
<dbReference type="AlphaFoldDB" id="L8GL36"/>
<evidence type="ECO:0000313" key="3">
    <source>
        <dbReference type="EMBL" id="ELR13539.1"/>
    </source>
</evidence>
<name>L8GL36_ACACF</name>
<dbReference type="InterPro" id="IPR011010">
    <property type="entry name" value="DNA_brk_join_enz"/>
</dbReference>
<dbReference type="GO" id="GO:0006310">
    <property type="term" value="P:DNA recombination"/>
    <property type="evidence" value="ECO:0007669"/>
    <property type="project" value="UniProtKB-KW"/>
</dbReference>
<organism evidence="3 4">
    <name type="scientific">Acanthamoeba castellanii (strain ATCC 30010 / Neff)</name>
    <dbReference type="NCBI Taxonomy" id="1257118"/>
    <lineage>
        <taxon>Eukaryota</taxon>
        <taxon>Amoebozoa</taxon>
        <taxon>Discosea</taxon>
        <taxon>Longamoebia</taxon>
        <taxon>Centramoebida</taxon>
        <taxon>Acanthamoebidae</taxon>
        <taxon>Acanthamoeba</taxon>
    </lineage>
</organism>
<dbReference type="KEGG" id="acan:ACA1_247670"/>
<reference evidence="3 4" key="1">
    <citation type="journal article" date="2013" name="Genome Biol.">
        <title>Genome of Acanthamoeba castellanii highlights extensive lateral gene transfer and early evolution of tyrosine kinase signaling.</title>
        <authorList>
            <person name="Clarke M."/>
            <person name="Lohan A.J."/>
            <person name="Liu B."/>
            <person name="Lagkouvardos I."/>
            <person name="Roy S."/>
            <person name="Zafar N."/>
            <person name="Bertelli C."/>
            <person name="Schilde C."/>
            <person name="Kianianmomeni A."/>
            <person name="Burglin T.R."/>
            <person name="Frech C."/>
            <person name="Turcotte B."/>
            <person name="Kopec K.O."/>
            <person name="Synnott J.M."/>
            <person name="Choo C."/>
            <person name="Paponov I."/>
            <person name="Finkler A."/>
            <person name="Soon Heng Tan C."/>
            <person name="Hutchins A.P."/>
            <person name="Weinmeier T."/>
            <person name="Rattei T."/>
            <person name="Chu J.S."/>
            <person name="Gimenez G."/>
            <person name="Irimia M."/>
            <person name="Rigden D.J."/>
            <person name="Fitzpatrick D.A."/>
            <person name="Lorenzo-Morales J."/>
            <person name="Bateman A."/>
            <person name="Chiu C.H."/>
            <person name="Tang P."/>
            <person name="Hegemann P."/>
            <person name="Fromm H."/>
            <person name="Raoult D."/>
            <person name="Greub G."/>
            <person name="Miranda-Saavedra D."/>
            <person name="Chen N."/>
            <person name="Nash P."/>
            <person name="Ginger M.L."/>
            <person name="Horn M."/>
            <person name="Schaap P."/>
            <person name="Caler L."/>
            <person name="Loftus B."/>
        </authorList>
    </citation>
    <scope>NUCLEOTIDE SEQUENCE [LARGE SCALE GENOMIC DNA]</scope>
    <source>
        <strain evidence="3 4">Neff</strain>
    </source>
</reference>
<dbReference type="Pfam" id="PF00589">
    <property type="entry name" value="Phage_integrase"/>
    <property type="match status" value="1"/>
</dbReference>